<dbReference type="AlphaFoldDB" id="A0A915N515"/>
<sequence length="148" mass="17069">MNKKSFNEVLAIAKEAAAASIGSDLMKNCFERVKNICDNGFTTKENFEKALSLWKCLESITVHLDHRPLMPRLRERVTWPKRKWTYFRSSSDYANAFWRIFDTDPIAVVKAAAGQFICRDNSVYNEIEAKITFFGDSDIEEDDIDRSS</sequence>
<reference evidence="2" key="1">
    <citation type="submission" date="2022-11" db="UniProtKB">
        <authorList>
            <consortium name="WormBaseParasite"/>
        </authorList>
    </citation>
    <scope>IDENTIFICATION</scope>
</reference>
<keyword evidence="1" id="KW-1185">Reference proteome</keyword>
<evidence type="ECO:0000313" key="1">
    <source>
        <dbReference type="Proteomes" id="UP000887561"/>
    </source>
</evidence>
<proteinExistence type="predicted"/>
<dbReference type="WBParaSite" id="scaffold6948_cov274.g11495">
    <property type="protein sequence ID" value="scaffold6948_cov274.g11495"/>
    <property type="gene ID" value="scaffold6948_cov274.g11495"/>
</dbReference>
<dbReference type="Proteomes" id="UP000887561">
    <property type="component" value="Unplaced"/>
</dbReference>
<accession>A0A915N515</accession>
<name>A0A915N515_MELJA</name>
<organism evidence="1 2">
    <name type="scientific">Meloidogyne javanica</name>
    <name type="common">Root-knot nematode worm</name>
    <dbReference type="NCBI Taxonomy" id="6303"/>
    <lineage>
        <taxon>Eukaryota</taxon>
        <taxon>Metazoa</taxon>
        <taxon>Ecdysozoa</taxon>
        <taxon>Nematoda</taxon>
        <taxon>Chromadorea</taxon>
        <taxon>Rhabditida</taxon>
        <taxon>Tylenchina</taxon>
        <taxon>Tylenchomorpha</taxon>
        <taxon>Tylenchoidea</taxon>
        <taxon>Meloidogynidae</taxon>
        <taxon>Meloidogyninae</taxon>
        <taxon>Meloidogyne</taxon>
        <taxon>Meloidogyne incognita group</taxon>
    </lineage>
</organism>
<protein>
    <submittedName>
        <fullName evidence="2">Uncharacterized protein</fullName>
    </submittedName>
</protein>
<evidence type="ECO:0000313" key="2">
    <source>
        <dbReference type="WBParaSite" id="scaffold6948_cov274.g11495"/>
    </source>
</evidence>